<dbReference type="STRING" id="1224162.B840_08930"/>
<proteinExistence type="inferred from homology"/>
<gene>
    <name evidence="3" type="ORF">B840_08930</name>
</gene>
<dbReference type="AlphaFoldDB" id="A0A0B6TXH5"/>
<reference evidence="3 4" key="1">
    <citation type="submission" date="2014-05" db="EMBL/GenBank/DDBJ databases">
        <title>Complete genome sequence of Corynebacterium marinum DSM 44953.</title>
        <authorList>
            <person name="Schaffert L."/>
            <person name="Albersmeier A."/>
            <person name="Kalinowski J."/>
            <person name="Ruckert C."/>
        </authorList>
    </citation>
    <scope>NUCLEOTIDE SEQUENCE [LARGE SCALE GENOMIC DNA]</scope>
    <source>
        <strain evidence="3 4">DSM 44953</strain>
    </source>
</reference>
<evidence type="ECO:0000256" key="1">
    <source>
        <dbReference type="ARBA" id="ARBA00007637"/>
    </source>
</evidence>
<dbReference type="Gene3D" id="3.90.25.10">
    <property type="entry name" value="UDP-galactose 4-epimerase, domain 1"/>
    <property type="match status" value="1"/>
</dbReference>
<dbReference type="InterPro" id="IPR036291">
    <property type="entry name" value="NAD(P)-bd_dom_sf"/>
</dbReference>
<dbReference type="PANTHER" id="PTHR43000">
    <property type="entry name" value="DTDP-D-GLUCOSE 4,6-DEHYDRATASE-RELATED"/>
    <property type="match status" value="1"/>
</dbReference>
<dbReference type="Proteomes" id="UP000031928">
    <property type="component" value="Chromosome"/>
</dbReference>
<organism evidence="3 4">
    <name type="scientific">Corynebacterium marinum DSM 44953</name>
    <dbReference type="NCBI Taxonomy" id="1224162"/>
    <lineage>
        <taxon>Bacteria</taxon>
        <taxon>Bacillati</taxon>
        <taxon>Actinomycetota</taxon>
        <taxon>Actinomycetes</taxon>
        <taxon>Mycobacteriales</taxon>
        <taxon>Corynebacteriaceae</taxon>
        <taxon>Corynebacterium</taxon>
    </lineage>
</organism>
<protein>
    <submittedName>
        <fullName evidence="3">GDP-D-mannose dehydratase</fullName>
    </submittedName>
</protein>
<dbReference type="SUPFAM" id="SSF51735">
    <property type="entry name" value="NAD(P)-binding Rossmann-fold domains"/>
    <property type="match status" value="1"/>
</dbReference>
<dbReference type="InterPro" id="IPR001509">
    <property type="entry name" value="Epimerase_deHydtase"/>
</dbReference>
<keyword evidence="4" id="KW-1185">Reference proteome</keyword>
<comment type="similarity">
    <text evidence="1">Belongs to the NAD(P)-dependent epimerase/dehydratase family.</text>
</comment>
<name>A0A0B6TXH5_9CORY</name>
<feature type="domain" description="NAD-dependent epimerase/dehydratase" evidence="2">
    <location>
        <begin position="3"/>
        <end position="237"/>
    </location>
</feature>
<evidence type="ECO:0000259" key="2">
    <source>
        <dbReference type="Pfam" id="PF01370"/>
    </source>
</evidence>
<sequence length="308" mass="33143">MKVLITGGAGFIGSNLIKQLQKDGVSHIAVIDDFSTGFRENLQGLDVELFEGSILDQDLLSQAAHKADAIVHLAARPSVPRSIQDPLASHHANATGTMHVLEAARKWGAHVTLASSSSIYGSNQTLPKSEQLRPMPISPYAVSKLATETYALAYNAVYGLEVMPFRFFNVYGPGQAAGHAYAAVVPAFVDAALAGRPLPIHGDGEQTRDFTFVETVTETLSLAARERINPGDAVNLAFGTRSSLLDVVTVMEEILGFPLERDHQEPRAGDVRDSQAANDVLIDLFPAVQPVALGEGLEKTIEWFKSRS</sequence>
<dbReference type="RefSeq" id="WP_084602904.1">
    <property type="nucleotide sequence ID" value="NZ_CP007790.1"/>
</dbReference>
<dbReference type="EMBL" id="CP007790">
    <property type="protein sequence ID" value="AJK69381.1"/>
    <property type="molecule type" value="Genomic_DNA"/>
</dbReference>
<evidence type="ECO:0000313" key="4">
    <source>
        <dbReference type="Proteomes" id="UP000031928"/>
    </source>
</evidence>
<dbReference type="KEGG" id="cmq:B840_08930"/>
<dbReference type="OrthoDB" id="9801785at2"/>
<dbReference type="HOGENOM" id="CLU_007383_1_7_11"/>
<evidence type="ECO:0000313" key="3">
    <source>
        <dbReference type="EMBL" id="AJK69381.1"/>
    </source>
</evidence>
<dbReference type="Pfam" id="PF01370">
    <property type="entry name" value="Epimerase"/>
    <property type="match status" value="1"/>
</dbReference>
<accession>A0A0B6TXH5</accession>
<dbReference type="Gene3D" id="3.40.50.720">
    <property type="entry name" value="NAD(P)-binding Rossmann-like Domain"/>
    <property type="match status" value="1"/>
</dbReference>